<evidence type="ECO:0000256" key="1">
    <source>
        <dbReference type="ARBA" id="ARBA00022714"/>
    </source>
</evidence>
<keyword evidence="3" id="KW-0560">Oxidoreductase</keyword>
<evidence type="ECO:0000256" key="2">
    <source>
        <dbReference type="ARBA" id="ARBA00022723"/>
    </source>
</evidence>
<dbReference type="GO" id="GO:0051537">
    <property type="term" value="F:2 iron, 2 sulfur cluster binding"/>
    <property type="evidence" value="ECO:0007669"/>
    <property type="project" value="UniProtKB-KW"/>
</dbReference>
<keyword evidence="4" id="KW-0408">Iron</keyword>
<dbReference type="SUPFAM" id="SSF50022">
    <property type="entry name" value="ISP domain"/>
    <property type="match status" value="1"/>
</dbReference>
<dbReference type="GO" id="GO:0016705">
    <property type="term" value="F:oxidoreductase activity, acting on paired donors, with incorporation or reduction of molecular oxygen"/>
    <property type="evidence" value="ECO:0007669"/>
    <property type="project" value="UniProtKB-ARBA"/>
</dbReference>
<evidence type="ECO:0000259" key="6">
    <source>
        <dbReference type="PROSITE" id="PS51296"/>
    </source>
</evidence>
<dbReference type="Gene3D" id="2.102.10.10">
    <property type="entry name" value="Rieske [2Fe-2S] iron-sulphur domain"/>
    <property type="match status" value="1"/>
</dbReference>
<organism evidence="7 8">
    <name type="scientific">Frankia canadensis</name>
    <dbReference type="NCBI Taxonomy" id="1836972"/>
    <lineage>
        <taxon>Bacteria</taxon>
        <taxon>Bacillati</taxon>
        <taxon>Actinomycetota</taxon>
        <taxon>Actinomycetes</taxon>
        <taxon>Frankiales</taxon>
        <taxon>Frankiaceae</taxon>
        <taxon>Frankia</taxon>
    </lineage>
</organism>
<evidence type="ECO:0000313" key="8">
    <source>
        <dbReference type="Proteomes" id="UP000234331"/>
    </source>
</evidence>
<dbReference type="AlphaFoldDB" id="A0A2I2KR43"/>
<evidence type="ECO:0000256" key="4">
    <source>
        <dbReference type="ARBA" id="ARBA00023004"/>
    </source>
</evidence>
<dbReference type="GO" id="GO:0004497">
    <property type="term" value="F:monooxygenase activity"/>
    <property type="evidence" value="ECO:0007669"/>
    <property type="project" value="UniProtKB-ARBA"/>
</dbReference>
<dbReference type="GO" id="GO:0046872">
    <property type="term" value="F:metal ion binding"/>
    <property type="evidence" value="ECO:0007669"/>
    <property type="project" value="UniProtKB-KW"/>
</dbReference>
<dbReference type="PANTHER" id="PTHR21266">
    <property type="entry name" value="IRON-SULFUR DOMAIN CONTAINING PROTEIN"/>
    <property type="match status" value="1"/>
</dbReference>
<protein>
    <recommendedName>
        <fullName evidence="6">Rieske domain-containing protein</fullName>
    </recommendedName>
</protein>
<evidence type="ECO:0000256" key="3">
    <source>
        <dbReference type="ARBA" id="ARBA00023002"/>
    </source>
</evidence>
<dbReference type="OrthoDB" id="147178at2"/>
<keyword evidence="8" id="KW-1185">Reference proteome</keyword>
<proteinExistence type="predicted"/>
<dbReference type="EMBL" id="FZMO01000138">
    <property type="protein sequence ID" value="SNQ48137.1"/>
    <property type="molecule type" value="Genomic_DNA"/>
</dbReference>
<evidence type="ECO:0000256" key="5">
    <source>
        <dbReference type="ARBA" id="ARBA00023014"/>
    </source>
</evidence>
<dbReference type="InterPro" id="IPR050584">
    <property type="entry name" value="Cholesterol_7-desaturase"/>
</dbReference>
<dbReference type="InterPro" id="IPR036922">
    <property type="entry name" value="Rieske_2Fe-2S_sf"/>
</dbReference>
<gene>
    <name evidence="7" type="ORF">FRACA_2220004</name>
</gene>
<sequence length="104" mass="10966">MDEWIDAGAETDIAAGPRATVVGNRAVVLWRTEGGTVSALDDACPHEGNRLSEGVVDGEDLICIYHGFTIAADGWCDAAGSAARCHDVRVRDGRVLVRVPESSS</sequence>
<dbReference type="PROSITE" id="PS51296">
    <property type="entry name" value="RIESKE"/>
    <property type="match status" value="1"/>
</dbReference>
<dbReference type="Pfam" id="PF00355">
    <property type="entry name" value="Rieske"/>
    <property type="match status" value="1"/>
</dbReference>
<dbReference type="Proteomes" id="UP000234331">
    <property type="component" value="Unassembled WGS sequence"/>
</dbReference>
<accession>A0A2I2KR43</accession>
<evidence type="ECO:0000313" key="7">
    <source>
        <dbReference type="EMBL" id="SNQ48137.1"/>
    </source>
</evidence>
<keyword evidence="5" id="KW-0411">Iron-sulfur</keyword>
<dbReference type="InterPro" id="IPR017941">
    <property type="entry name" value="Rieske_2Fe-2S"/>
</dbReference>
<feature type="domain" description="Rieske" evidence="6">
    <location>
        <begin position="5"/>
        <end position="97"/>
    </location>
</feature>
<keyword evidence="2" id="KW-0479">Metal-binding</keyword>
<dbReference type="PANTHER" id="PTHR21266:SF60">
    <property type="entry name" value="3-KETOSTEROID-9-ALPHA-MONOOXYGENASE, OXYGENASE COMPONENT"/>
    <property type="match status" value="1"/>
</dbReference>
<keyword evidence="1" id="KW-0001">2Fe-2S</keyword>
<name>A0A2I2KR43_9ACTN</name>
<dbReference type="RefSeq" id="WP_101831864.1">
    <property type="nucleotide sequence ID" value="NZ_FZMO01000138.1"/>
</dbReference>
<reference evidence="7 8" key="1">
    <citation type="submission" date="2017-06" db="EMBL/GenBank/DDBJ databases">
        <authorList>
            <person name="Kim H.J."/>
            <person name="Triplett B.A."/>
        </authorList>
    </citation>
    <scope>NUCLEOTIDE SEQUENCE [LARGE SCALE GENOMIC DNA]</scope>
    <source>
        <strain evidence="7">FRACA_ARgP5</strain>
    </source>
</reference>